<proteinExistence type="inferred from homology"/>
<dbReference type="PANTHER" id="PTHR33495:SF2">
    <property type="entry name" value="ANTI-SIGMA FACTOR ANTAGONIST TM_1081-RELATED"/>
    <property type="match status" value="1"/>
</dbReference>
<evidence type="ECO:0000256" key="1">
    <source>
        <dbReference type="ARBA" id="ARBA00009013"/>
    </source>
</evidence>
<dbReference type="CDD" id="cd07043">
    <property type="entry name" value="STAS_anti-anti-sigma_factors"/>
    <property type="match status" value="1"/>
</dbReference>
<dbReference type="Proteomes" id="UP000030428">
    <property type="component" value="Unassembled WGS sequence"/>
</dbReference>
<dbReference type="AlphaFoldDB" id="A0A4E0REP3"/>
<evidence type="ECO:0000256" key="2">
    <source>
        <dbReference type="RuleBase" id="RU003749"/>
    </source>
</evidence>
<dbReference type="EMBL" id="JSZA02000167">
    <property type="protein sequence ID" value="TGO02306.1"/>
    <property type="molecule type" value="Genomic_DNA"/>
</dbReference>
<name>A0A4E0REP3_9GAMM</name>
<dbReference type="InterPro" id="IPR003658">
    <property type="entry name" value="Anti-sigma_ant"/>
</dbReference>
<dbReference type="Gene3D" id="3.30.750.24">
    <property type="entry name" value="STAS domain"/>
    <property type="match status" value="1"/>
</dbReference>
<dbReference type="InterPro" id="IPR036513">
    <property type="entry name" value="STAS_dom_sf"/>
</dbReference>
<protein>
    <recommendedName>
        <fullName evidence="2">Anti-sigma factor antagonist</fullName>
    </recommendedName>
</protein>
<comment type="similarity">
    <text evidence="1 2">Belongs to the anti-sigma-factor antagonist family.</text>
</comment>
<dbReference type="SUPFAM" id="SSF52091">
    <property type="entry name" value="SpoIIaa-like"/>
    <property type="match status" value="1"/>
</dbReference>
<evidence type="ECO:0000259" key="3">
    <source>
        <dbReference type="PROSITE" id="PS50801"/>
    </source>
</evidence>
<evidence type="ECO:0000313" key="4">
    <source>
        <dbReference type="EMBL" id="TGO02306.1"/>
    </source>
</evidence>
<reference evidence="4 5" key="1">
    <citation type="journal article" date="2016" name="Front. Microbiol.">
        <title>Single-Cell (Meta-)Genomics of a Dimorphic Candidatus Thiomargarita nelsonii Reveals Genomic Plasticity.</title>
        <authorList>
            <person name="Flood B.E."/>
            <person name="Fliss P."/>
            <person name="Jones D.S."/>
            <person name="Dick G.J."/>
            <person name="Jain S."/>
            <person name="Kaster A.K."/>
            <person name="Winkel M."/>
            <person name="Mussmann M."/>
            <person name="Bailey J."/>
        </authorList>
    </citation>
    <scope>NUCLEOTIDE SEQUENCE [LARGE SCALE GENOMIC DNA]</scope>
    <source>
        <strain evidence="4">Hydrate Ridge</strain>
    </source>
</reference>
<dbReference type="NCBIfam" id="TIGR00377">
    <property type="entry name" value="ant_ant_sig"/>
    <property type="match status" value="1"/>
</dbReference>
<gene>
    <name evidence="4" type="ORF">PN36_27325</name>
</gene>
<dbReference type="InterPro" id="IPR002645">
    <property type="entry name" value="STAS_dom"/>
</dbReference>
<dbReference type="Pfam" id="PF01740">
    <property type="entry name" value="STAS"/>
    <property type="match status" value="1"/>
</dbReference>
<sequence>MQITHRTQNNVDIIDFAGKLVMGDPVTEARKKLLEVVEAGEGQVVLNLADVTFMDSSGLSVLVSALKATRTKNGDVVLLNLTVPVHSLIKLTRLQQVFKIFESEAAAIDSFKEQ</sequence>
<evidence type="ECO:0000313" key="5">
    <source>
        <dbReference type="Proteomes" id="UP000030428"/>
    </source>
</evidence>
<dbReference type="PROSITE" id="PS50801">
    <property type="entry name" value="STAS"/>
    <property type="match status" value="1"/>
</dbReference>
<feature type="domain" description="STAS" evidence="3">
    <location>
        <begin position="30"/>
        <end position="111"/>
    </location>
</feature>
<comment type="caution">
    <text evidence="4">The sequence shown here is derived from an EMBL/GenBank/DDBJ whole genome shotgun (WGS) entry which is preliminary data.</text>
</comment>
<dbReference type="GO" id="GO:0043856">
    <property type="term" value="F:anti-sigma factor antagonist activity"/>
    <property type="evidence" value="ECO:0007669"/>
    <property type="project" value="InterPro"/>
</dbReference>
<organism evidence="4 5">
    <name type="scientific">Candidatus Thiomargarita nelsonii</name>
    <dbReference type="NCBI Taxonomy" id="1003181"/>
    <lineage>
        <taxon>Bacteria</taxon>
        <taxon>Pseudomonadati</taxon>
        <taxon>Pseudomonadota</taxon>
        <taxon>Gammaproteobacteria</taxon>
        <taxon>Thiotrichales</taxon>
        <taxon>Thiotrichaceae</taxon>
        <taxon>Thiomargarita</taxon>
    </lineage>
</organism>
<keyword evidence="5" id="KW-1185">Reference proteome</keyword>
<accession>A0A4E0REP3</accession>
<dbReference type="PANTHER" id="PTHR33495">
    <property type="entry name" value="ANTI-SIGMA FACTOR ANTAGONIST TM_1081-RELATED-RELATED"/>
    <property type="match status" value="1"/>
</dbReference>